<dbReference type="Pfam" id="PF19054">
    <property type="entry name" value="DUF5753"/>
    <property type="match status" value="1"/>
</dbReference>
<feature type="domain" description="HTH cro/C1-type" evidence="1">
    <location>
        <begin position="19"/>
        <end position="69"/>
    </location>
</feature>
<dbReference type="InterPro" id="IPR043917">
    <property type="entry name" value="DUF5753"/>
</dbReference>
<dbReference type="OrthoDB" id="5176233at2"/>
<dbReference type="InterPro" id="IPR010982">
    <property type="entry name" value="Lambda_DNA-bd_dom_sf"/>
</dbReference>
<dbReference type="AlphaFoldDB" id="A0A1G6Y680"/>
<gene>
    <name evidence="2" type="ORF">SAMN05216270_108154</name>
</gene>
<evidence type="ECO:0000259" key="1">
    <source>
        <dbReference type="PROSITE" id="PS50943"/>
    </source>
</evidence>
<proteinExistence type="predicted"/>
<keyword evidence="3" id="KW-1185">Reference proteome</keyword>
<keyword evidence="2" id="KW-0238">DNA-binding</keyword>
<organism evidence="2 3">
    <name type="scientific">Glycomyces harbinensis</name>
    <dbReference type="NCBI Taxonomy" id="58114"/>
    <lineage>
        <taxon>Bacteria</taxon>
        <taxon>Bacillati</taxon>
        <taxon>Actinomycetota</taxon>
        <taxon>Actinomycetes</taxon>
        <taxon>Glycomycetales</taxon>
        <taxon>Glycomycetaceae</taxon>
        <taxon>Glycomyces</taxon>
    </lineage>
</organism>
<dbReference type="CDD" id="cd00093">
    <property type="entry name" value="HTH_XRE"/>
    <property type="match status" value="1"/>
</dbReference>
<reference evidence="3" key="1">
    <citation type="submission" date="2016-10" db="EMBL/GenBank/DDBJ databases">
        <authorList>
            <person name="Varghese N."/>
            <person name="Submissions S."/>
        </authorList>
    </citation>
    <scope>NUCLEOTIDE SEQUENCE [LARGE SCALE GENOMIC DNA]</scope>
    <source>
        <strain evidence="3">CGMCC 4.3516</strain>
    </source>
</reference>
<accession>A0A1G6Y680</accession>
<dbReference type="EMBL" id="FNAD01000008">
    <property type="protein sequence ID" value="SDD85791.1"/>
    <property type="molecule type" value="Genomic_DNA"/>
</dbReference>
<evidence type="ECO:0000313" key="3">
    <source>
        <dbReference type="Proteomes" id="UP000198949"/>
    </source>
</evidence>
<dbReference type="SUPFAM" id="SSF47413">
    <property type="entry name" value="lambda repressor-like DNA-binding domains"/>
    <property type="match status" value="1"/>
</dbReference>
<sequence>MAQSQLAKWFSGRTAWIGRQRIKYTQTEAGRFLGKQYEAYSNLEKGKVFPSVGDCYALADLYSLSEEVKKYLVDIARSGAEQNFPTDRRFNALCLQMAERFYGAIFKWDPLFIPGIAQTRAYHFNILREAEGSTDEQLNRGWSFKIERIRALLARTDNPRVVLLISETALLNLRFLSPADRQEQIDRLHELEALPNWEIRIVSALHPEAGGAFEIYSAGKAQFGGPTFAYTEVWDNSWCIEDPTRIERYDELWQILLTKSIMLKEYLDDRRDGLAQEHS</sequence>
<dbReference type="RefSeq" id="WP_091036553.1">
    <property type="nucleotide sequence ID" value="NZ_FNAD01000008.1"/>
</dbReference>
<dbReference type="GO" id="GO:0003677">
    <property type="term" value="F:DNA binding"/>
    <property type="evidence" value="ECO:0007669"/>
    <property type="project" value="UniProtKB-KW"/>
</dbReference>
<dbReference type="PROSITE" id="PS50943">
    <property type="entry name" value="HTH_CROC1"/>
    <property type="match status" value="1"/>
</dbReference>
<evidence type="ECO:0000313" key="2">
    <source>
        <dbReference type="EMBL" id="SDD85791.1"/>
    </source>
</evidence>
<name>A0A1G6Y680_9ACTN</name>
<protein>
    <submittedName>
        <fullName evidence="2">DNA-binding transcriptional regulator, XRE-family HTH domain</fullName>
    </submittedName>
</protein>
<dbReference type="Proteomes" id="UP000198949">
    <property type="component" value="Unassembled WGS sequence"/>
</dbReference>
<dbReference type="InterPro" id="IPR001387">
    <property type="entry name" value="Cro/C1-type_HTH"/>
</dbReference>
<dbReference type="STRING" id="58114.SAMN05216270_108154"/>